<keyword evidence="2" id="KW-0863">Zinc-finger</keyword>
<keyword evidence="8" id="KW-1185">Reference proteome</keyword>
<sequence length="376" mass="44184">MDGSQAKNQTSKTKSICSYCEESKYQSDMTDVPRSKDMRQKWIEILGYRFAENTKCRRFPRICRSHFNVENDLNYRKPQELPIKMSEEEEENVVRNKERDESSNMTRVPSNQITRQKWIDILGKRFAKNLSKIQQGLICRAHFEGNLNVRRRTYQLPIRMGRENELNYYGGNISENSSENENHRVEIVENESDDMEFIDVVTVEREEMETEQNENLNFQQNFIIEKDSNNVLENIERPEEIMNNEIDKADHHQSKNGDLENRDLLSVKIEQDEDSLTGENRVKIEAQQLCEPEDEGIQIIVPIKTENSINTSECRVCGIISDVKSMTPIPKKTSILLKWFKILGSVFFDNINSNNSPHFICYFHLRHILDQLCKEF</sequence>
<dbReference type="GO" id="GO:0003677">
    <property type="term" value="F:DNA binding"/>
    <property type="evidence" value="ECO:0007669"/>
    <property type="project" value="UniProtKB-KW"/>
</dbReference>
<evidence type="ECO:0000256" key="4">
    <source>
        <dbReference type="ARBA" id="ARBA00023125"/>
    </source>
</evidence>
<dbReference type="InterPro" id="IPR038441">
    <property type="entry name" value="THAP_Znf_sf"/>
</dbReference>
<dbReference type="OrthoDB" id="7312725at2759"/>
<organism evidence="7 8">
    <name type="scientific">Caenorhabditis angaria</name>
    <dbReference type="NCBI Taxonomy" id="860376"/>
    <lineage>
        <taxon>Eukaryota</taxon>
        <taxon>Metazoa</taxon>
        <taxon>Ecdysozoa</taxon>
        <taxon>Nematoda</taxon>
        <taxon>Chromadorea</taxon>
        <taxon>Rhabditida</taxon>
        <taxon>Rhabditina</taxon>
        <taxon>Rhabditomorpha</taxon>
        <taxon>Rhabditoidea</taxon>
        <taxon>Rhabditidae</taxon>
        <taxon>Peloderinae</taxon>
        <taxon>Caenorhabditis</taxon>
    </lineage>
</organism>
<evidence type="ECO:0000256" key="3">
    <source>
        <dbReference type="ARBA" id="ARBA00022833"/>
    </source>
</evidence>
<name>A0A9P1MXJ3_9PELO</name>
<dbReference type="InterPro" id="IPR006612">
    <property type="entry name" value="THAP_Znf"/>
</dbReference>
<dbReference type="AlphaFoldDB" id="A0A9P1MXJ3"/>
<feature type="compositionally biased region" description="Basic and acidic residues" evidence="5">
    <location>
        <begin position="92"/>
        <end position="102"/>
    </location>
</feature>
<feature type="domain" description="THAP-type" evidence="6">
    <location>
        <begin position="97"/>
        <end position="149"/>
    </location>
</feature>
<evidence type="ECO:0000256" key="2">
    <source>
        <dbReference type="ARBA" id="ARBA00022771"/>
    </source>
</evidence>
<keyword evidence="1" id="KW-0479">Metal-binding</keyword>
<evidence type="ECO:0000259" key="6">
    <source>
        <dbReference type="Pfam" id="PF05485"/>
    </source>
</evidence>
<gene>
    <name evidence="7" type="ORF">CAMP_LOCUS2296</name>
</gene>
<evidence type="ECO:0000313" key="7">
    <source>
        <dbReference type="EMBL" id="CAI5439659.1"/>
    </source>
</evidence>
<keyword evidence="4" id="KW-0238">DNA-binding</keyword>
<dbReference type="Proteomes" id="UP001152747">
    <property type="component" value="Unassembled WGS sequence"/>
</dbReference>
<evidence type="ECO:0000256" key="5">
    <source>
        <dbReference type="SAM" id="MobiDB-lite"/>
    </source>
</evidence>
<dbReference type="GO" id="GO:0008270">
    <property type="term" value="F:zinc ion binding"/>
    <property type="evidence" value="ECO:0007669"/>
    <property type="project" value="UniProtKB-KW"/>
</dbReference>
<dbReference type="EMBL" id="CANHGI010000001">
    <property type="protein sequence ID" value="CAI5439659.1"/>
    <property type="molecule type" value="Genomic_DNA"/>
</dbReference>
<keyword evidence="3" id="KW-0862">Zinc</keyword>
<accession>A0A9P1MXJ3</accession>
<evidence type="ECO:0000256" key="1">
    <source>
        <dbReference type="ARBA" id="ARBA00022723"/>
    </source>
</evidence>
<evidence type="ECO:0000313" key="8">
    <source>
        <dbReference type="Proteomes" id="UP001152747"/>
    </source>
</evidence>
<comment type="caution">
    <text evidence="7">The sequence shown here is derived from an EMBL/GenBank/DDBJ whole genome shotgun (WGS) entry which is preliminary data.</text>
</comment>
<feature type="region of interest" description="Disordered" evidence="5">
    <location>
        <begin position="87"/>
        <end position="109"/>
    </location>
</feature>
<proteinExistence type="predicted"/>
<protein>
    <recommendedName>
        <fullName evidence="6">THAP-type domain-containing protein</fullName>
    </recommendedName>
</protein>
<reference evidence="7" key="1">
    <citation type="submission" date="2022-11" db="EMBL/GenBank/DDBJ databases">
        <authorList>
            <person name="Kikuchi T."/>
        </authorList>
    </citation>
    <scope>NUCLEOTIDE SEQUENCE</scope>
    <source>
        <strain evidence="7">PS1010</strain>
    </source>
</reference>
<dbReference type="Pfam" id="PF05485">
    <property type="entry name" value="THAP"/>
    <property type="match status" value="1"/>
</dbReference>
<dbReference type="Gene3D" id="6.20.210.20">
    <property type="entry name" value="THAP domain"/>
    <property type="match status" value="1"/>
</dbReference>